<organism evidence="5 6">
    <name type="scientific">Streptomyces broussonetiae</name>
    <dbReference type="NCBI Taxonomy" id="2686304"/>
    <lineage>
        <taxon>Bacteria</taxon>
        <taxon>Bacillati</taxon>
        <taxon>Actinomycetota</taxon>
        <taxon>Actinomycetes</taxon>
        <taxon>Kitasatosporales</taxon>
        <taxon>Streptomycetaceae</taxon>
        <taxon>Streptomyces</taxon>
    </lineage>
</organism>
<dbReference type="GO" id="GO:0032259">
    <property type="term" value="P:methylation"/>
    <property type="evidence" value="ECO:0007669"/>
    <property type="project" value="UniProtKB-KW"/>
</dbReference>
<dbReference type="GO" id="GO:0008168">
    <property type="term" value="F:methyltransferase activity"/>
    <property type="evidence" value="ECO:0007669"/>
    <property type="project" value="UniProtKB-KW"/>
</dbReference>
<dbReference type="RefSeq" id="WP_376735636.1">
    <property type="nucleotide sequence ID" value="NZ_JAYMRP010000040.1"/>
</dbReference>
<dbReference type="Pfam" id="PF05063">
    <property type="entry name" value="MT-A70"/>
    <property type="match status" value="1"/>
</dbReference>
<evidence type="ECO:0000256" key="2">
    <source>
        <dbReference type="ARBA" id="ARBA00022679"/>
    </source>
</evidence>
<keyword evidence="1 5" id="KW-0489">Methyltransferase</keyword>
<proteinExistence type="inferred from homology"/>
<dbReference type="Gene3D" id="3.40.50.150">
    <property type="entry name" value="Vaccinia Virus protein VP39"/>
    <property type="match status" value="1"/>
</dbReference>
<dbReference type="PANTHER" id="PTHR12829">
    <property type="entry name" value="N6-ADENOSINE-METHYLTRANSFERASE"/>
    <property type="match status" value="1"/>
</dbReference>
<dbReference type="PANTHER" id="PTHR12829:SF7">
    <property type="entry name" value="N6-ADENOSINE-METHYLTRANSFERASE CATALYTIC SUBUNIT"/>
    <property type="match status" value="1"/>
</dbReference>
<dbReference type="EMBL" id="JAYMRP010000040">
    <property type="protein sequence ID" value="MFB8777145.1"/>
    <property type="molecule type" value="Genomic_DNA"/>
</dbReference>
<name>A0ABV5EJX1_9ACTN</name>
<comment type="caution">
    <text evidence="5">The sequence shown here is derived from an EMBL/GenBank/DDBJ whole genome shotgun (WGS) entry which is preliminary data.</text>
</comment>
<dbReference type="Proteomes" id="UP001585080">
    <property type="component" value="Unassembled WGS sequence"/>
</dbReference>
<protein>
    <submittedName>
        <fullName evidence="5">MT-A70 family methyltransferase</fullName>
    </submittedName>
</protein>
<keyword evidence="3" id="KW-0949">S-adenosyl-L-methionine</keyword>
<evidence type="ECO:0000256" key="4">
    <source>
        <dbReference type="PROSITE-ProRule" id="PRU00489"/>
    </source>
</evidence>
<dbReference type="SUPFAM" id="SSF53335">
    <property type="entry name" value="S-adenosyl-L-methionine-dependent methyltransferases"/>
    <property type="match status" value="1"/>
</dbReference>
<comment type="similarity">
    <text evidence="4">Belongs to the MT-A70-like family.</text>
</comment>
<evidence type="ECO:0000256" key="1">
    <source>
        <dbReference type="ARBA" id="ARBA00022603"/>
    </source>
</evidence>
<gene>
    <name evidence="5" type="ORF">VSS16_31240</name>
</gene>
<dbReference type="PROSITE" id="PS51143">
    <property type="entry name" value="MT_A70"/>
    <property type="match status" value="1"/>
</dbReference>
<evidence type="ECO:0000256" key="3">
    <source>
        <dbReference type="ARBA" id="ARBA00022691"/>
    </source>
</evidence>
<accession>A0ABV5EJX1</accession>
<evidence type="ECO:0000313" key="6">
    <source>
        <dbReference type="Proteomes" id="UP001585080"/>
    </source>
</evidence>
<dbReference type="InterPro" id="IPR029063">
    <property type="entry name" value="SAM-dependent_MTases_sf"/>
</dbReference>
<sequence>MPEVNNGPGAPTERPATPNQYRTILADPPWKTNQTGRLGAIRHYPLMSLNQICALRVDRLATDDAHLWLWVTNSNFFEGIAVMEAWGFAYRSCLTWIKPRFGLGNYLRNQTEHLLFGIRGRAPIQFRSQGTWFYAPVQEHSHKPEEQYAIVERCSPGPYLELFARRPRPGWDVWGNEVSCDVAL</sequence>
<reference evidence="5 6" key="1">
    <citation type="submission" date="2024-01" db="EMBL/GenBank/DDBJ databases">
        <title>Genome mining of biosynthetic gene clusters to explore secondary metabolites of Streptomyces sp.</title>
        <authorList>
            <person name="Baig A."/>
            <person name="Ajitkumar Shintre N."/>
            <person name="Kumar H."/>
            <person name="Anbarasu A."/>
            <person name="Ramaiah S."/>
        </authorList>
    </citation>
    <scope>NUCLEOTIDE SEQUENCE [LARGE SCALE GENOMIC DNA]</scope>
    <source>
        <strain evidence="5 6">A57</strain>
    </source>
</reference>
<keyword evidence="6" id="KW-1185">Reference proteome</keyword>
<evidence type="ECO:0000313" key="5">
    <source>
        <dbReference type="EMBL" id="MFB8777145.1"/>
    </source>
</evidence>
<dbReference type="InterPro" id="IPR007757">
    <property type="entry name" value="MT-A70-like"/>
</dbReference>
<keyword evidence="2" id="KW-0808">Transferase</keyword>